<dbReference type="InterPro" id="IPR001626">
    <property type="entry name" value="ABC_TroCD"/>
</dbReference>
<dbReference type="Pfam" id="PF00950">
    <property type="entry name" value="ABC-3"/>
    <property type="match status" value="1"/>
</dbReference>
<feature type="transmembrane region" description="Helical" evidence="7">
    <location>
        <begin position="42"/>
        <end position="74"/>
    </location>
</feature>
<dbReference type="GO" id="GO:0043190">
    <property type="term" value="C:ATP-binding cassette (ABC) transporter complex"/>
    <property type="evidence" value="ECO:0007669"/>
    <property type="project" value="InterPro"/>
</dbReference>
<feature type="transmembrane region" description="Helical" evidence="7">
    <location>
        <begin position="129"/>
        <end position="148"/>
    </location>
</feature>
<dbReference type="InterPro" id="IPR037294">
    <property type="entry name" value="ABC_BtuC-like"/>
</dbReference>
<dbReference type="RefSeq" id="WP_079589617.1">
    <property type="nucleotide sequence ID" value="NZ_CP154629.1"/>
</dbReference>
<proteinExistence type="inferred from homology"/>
<feature type="transmembrane region" description="Helical" evidence="7">
    <location>
        <begin position="86"/>
        <end position="105"/>
    </location>
</feature>
<evidence type="ECO:0000313" key="8">
    <source>
        <dbReference type="EMBL" id="SKB49322.1"/>
    </source>
</evidence>
<gene>
    <name evidence="8" type="ORF">SAMN02745120_1789</name>
</gene>
<evidence type="ECO:0000256" key="5">
    <source>
        <dbReference type="ARBA" id="ARBA00023136"/>
    </source>
</evidence>
<evidence type="ECO:0000256" key="2">
    <source>
        <dbReference type="ARBA" id="ARBA00008034"/>
    </source>
</evidence>
<evidence type="ECO:0000313" key="9">
    <source>
        <dbReference type="Proteomes" id="UP000243406"/>
    </source>
</evidence>
<reference evidence="9" key="1">
    <citation type="submission" date="2017-02" db="EMBL/GenBank/DDBJ databases">
        <authorList>
            <person name="Varghese N."/>
            <person name="Submissions S."/>
        </authorList>
    </citation>
    <scope>NUCLEOTIDE SEQUENCE [LARGE SCALE GENOMIC DNA]</scope>
    <source>
        <strain evidence="9">ATCC 35199</strain>
    </source>
</reference>
<dbReference type="Proteomes" id="UP000243406">
    <property type="component" value="Unassembled WGS sequence"/>
</dbReference>
<dbReference type="AlphaFoldDB" id="A0A1T5BPS8"/>
<dbReference type="EMBL" id="FUYN01000003">
    <property type="protein sequence ID" value="SKB49322.1"/>
    <property type="molecule type" value="Genomic_DNA"/>
</dbReference>
<evidence type="ECO:0000256" key="7">
    <source>
        <dbReference type="SAM" id="Phobius"/>
    </source>
</evidence>
<feature type="transmembrane region" description="Helical" evidence="7">
    <location>
        <begin position="173"/>
        <end position="204"/>
    </location>
</feature>
<evidence type="ECO:0000256" key="1">
    <source>
        <dbReference type="ARBA" id="ARBA00004141"/>
    </source>
</evidence>
<keyword evidence="3 6" id="KW-0812">Transmembrane</keyword>
<keyword evidence="6" id="KW-0813">Transport</keyword>
<comment type="subcellular location">
    <subcellularLocation>
        <location evidence="6">Cell membrane</location>
        <topology evidence="6">Multi-pass membrane protein</topology>
    </subcellularLocation>
    <subcellularLocation>
        <location evidence="1">Membrane</location>
        <topology evidence="1">Multi-pass membrane protein</topology>
    </subcellularLocation>
</comment>
<organism evidence="8 9">
    <name type="scientific">Acetoanaerobium noterae</name>
    <dbReference type="NCBI Taxonomy" id="745369"/>
    <lineage>
        <taxon>Bacteria</taxon>
        <taxon>Bacillati</taxon>
        <taxon>Bacillota</taxon>
        <taxon>Clostridia</taxon>
        <taxon>Peptostreptococcales</taxon>
        <taxon>Filifactoraceae</taxon>
        <taxon>Acetoanaerobium</taxon>
    </lineage>
</organism>
<feature type="transmembrane region" description="Helical" evidence="7">
    <location>
        <begin position="243"/>
        <end position="259"/>
    </location>
</feature>
<dbReference type="GO" id="GO:0055085">
    <property type="term" value="P:transmembrane transport"/>
    <property type="evidence" value="ECO:0007669"/>
    <property type="project" value="InterPro"/>
</dbReference>
<evidence type="ECO:0000256" key="3">
    <source>
        <dbReference type="ARBA" id="ARBA00022692"/>
    </source>
</evidence>
<dbReference type="SUPFAM" id="SSF81345">
    <property type="entry name" value="ABC transporter involved in vitamin B12 uptake, BtuC"/>
    <property type="match status" value="1"/>
</dbReference>
<dbReference type="GO" id="GO:0010043">
    <property type="term" value="P:response to zinc ion"/>
    <property type="evidence" value="ECO:0007669"/>
    <property type="project" value="TreeGrafter"/>
</dbReference>
<accession>A0A1T5BPS8</accession>
<dbReference type="PANTHER" id="PTHR30477:SF0">
    <property type="entry name" value="METAL TRANSPORT SYSTEM MEMBRANE PROTEIN TM_0125-RELATED"/>
    <property type="match status" value="1"/>
</dbReference>
<feature type="transmembrane region" description="Helical" evidence="7">
    <location>
        <begin position="216"/>
        <end position="237"/>
    </location>
</feature>
<dbReference type="PANTHER" id="PTHR30477">
    <property type="entry name" value="ABC-TRANSPORTER METAL-BINDING PROTEIN"/>
    <property type="match status" value="1"/>
</dbReference>
<feature type="transmembrane region" description="Helical" evidence="7">
    <location>
        <begin position="6"/>
        <end position="30"/>
    </location>
</feature>
<evidence type="ECO:0000256" key="6">
    <source>
        <dbReference type="RuleBase" id="RU003943"/>
    </source>
</evidence>
<comment type="similarity">
    <text evidence="2 6">Belongs to the ABC-3 integral membrane protein family.</text>
</comment>
<dbReference type="CDD" id="cd06550">
    <property type="entry name" value="TM_ABC_iron-siderophores_like"/>
    <property type="match status" value="1"/>
</dbReference>
<evidence type="ECO:0000256" key="4">
    <source>
        <dbReference type="ARBA" id="ARBA00022989"/>
    </source>
</evidence>
<keyword evidence="5 7" id="KW-0472">Membrane</keyword>
<dbReference type="Gene3D" id="1.10.3470.10">
    <property type="entry name" value="ABC transporter involved in vitamin B12 uptake, BtuC"/>
    <property type="match status" value="1"/>
</dbReference>
<name>A0A1T5BPS8_9FIRM</name>
<sequence length="263" mass="28550">MLEYAFMQRALIGGLLVSIIAPFMGTFIVVRRMSLIGDSLSHVALSGIVLAALFGIEPIYGAVVITVIAAYFIFFLRENYASYEEISLAIIMSSGIALASVLMGFSKNIRGNFLSYLFGSITGISNQDIYIMIALSIIIFAFWGVNYYKLFHMAFDEESAKAMGIKTDKLGKIFIILIALCVVVSMRIVGVLLISSMMVIPVAAAMQYSLSFKQTIISSIIIAVISVIGGITLSFYFDLASGGTIVLISVIILIASILLKGRR</sequence>
<keyword evidence="9" id="KW-1185">Reference proteome</keyword>
<protein>
    <submittedName>
        <fullName evidence="8">Zinc transport system permease protein</fullName>
    </submittedName>
</protein>
<dbReference type="OrthoDB" id="9798540at2"/>
<keyword evidence="4 7" id="KW-1133">Transmembrane helix</keyword>